<accession>A0ABV8QV43</accession>
<dbReference type="SUPFAM" id="SSF52317">
    <property type="entry name" value="Class I glutamine amidotransferase-like"/>
    <property type="match status" value="1"/>
</dbReference>
<keyword evidence="2" id="KW-1185">Reference proteome</keyword>
<gene>
    <name evidence="1" type="ORF">ACFOWM_08405</name>
</gene>
<evidence type="ECO:0000313" key="2">
    <source>
        <dbReference type="Proteomes" id="UP001595907"/>
    </source>
</evidence>
<name>A0ABV8QV43_9BACT</name>
<evidence type="ECO:0000313" key="1">
    <source>
        <dbReference type="EMBL" id="MFC4262894.1"/>
    </source>
</evidence>
<proteinExistence type="predicted"/>
<dbReference type="EMBL" id="JBHSCZ010000002">
    <property type="protein sequence ID" value="MFC4262894.1"/>
    <property type="molecule type" value="Genomic_DNA"/>
</dbReference>
<protein>
    <submittedName>
        <fullName evidence="1">Uncharacterized protein</fullName>
    </submittedName>
</protein>
<sequence length="206" mass="23409">MLQALVISNNIFGIEGYYQSNTVIQYHFYKVTKNFQPNLQAYDVLVVPNGCDNVAMLTIKDDVQTFLNSGKALICCDGWFTNWVPGNQWRMDISKKTIDVRYFVKDDPYQLFNDLDVNEFIFSNGMSGYWACGYIDAAAGAHVVLEDTWQRPIIVVDDVTTNGIMFLTASGPLGDINKPYNECNSIDKLYKNFINKLTTIKNLQHA</sequence>
<dbReference type="Proteomes" id="UP001595907">
    <property type="component" value="Unassembled WGS sequence"/>
</dbReference>
<organism evidence="1 2">
    <name type="scientific">Ferruginibacter yonginensis</name>
    <dbReference type="NCBI Taxonomy" id="1310416"/>
    <lineage>
        <taxon>Bacteria</taxon>
        <taxon>Pseudomonadati</taxon>
        <taxon>Bacteroidota</taxon>
        <taxon>Chitinophagia</taxon>
        <taxon>Chitinophagales</taxon>
        <taxon>Chitinophagaceae</taxon>
        <taxon>Ferruginibacter</taxon>
    </lineage>
</organism>
<dbReference type="RefSeq" id="WP_379708799.1">
    <property type="nucleotide sequence ID" value="NZ_JBHSCZ010000002.1"/>
</dbReference>
<dbReference type="InterPro" id="IPR029062">
    <property type="entry name" value="Class_I_gatase-like"/>
</dbReference>
<comment type="caution">
    <text evidence="1">The sequence shown here is derived from an EMBL/GenBank/DDBJ whole genome shotgun (WGS) entry which is preliminary data.</text>
</comment>
<reference evidence="2" key="1">
    <citation type="journal article" date="2019" name="Int. J. Syst. Evol. Microbiol.">
        <title>The Global Catalogue of Microorganisms (GCM) 10K type strain sequencing project: providing services to taxonomists for standard genome sequencing and annotation.</title>
        <authorList>
            <consortium name="The Broad Institute Genomics Platform"/>
            <consortium name="The Broad Institute Genome Sequencing Center for Infectious Disease"/>
            <person name="Wu L."/>
            <person name="Ma J."/>
        </authorList>
    </citation>
    <scope>NUCLEOTIDE SEQUENCE [LARGE SCALE GENOMIC DNA]</scope>
    <source>
        <strain evidence="2">CECT 8289</strain>
    </source>
</reference>